<reference evidence="8 9" key="1">
    <citation type="submission" date="2024-04" db="EMBL/GenBank/DDBJ databases">
        <title>Novel genus in family Flammeovirgaceae.</title>
        <authorList>
            <person name="Nguyen T.H."/>
            <person name="Vuong T.Q."/>
            <person name="Le H."/>
            <person name="Kim S.-G."/>
        </authorList>
    </citation>
    <scope>NUCLEOTIDE SEQUENCE [LARGE SCALE GENOMIC DNA]</scope>
    <source>
        <strain evidence="8 9">JCM 23209</strain>
    </source>
</reference>
<comment type="caution">
    <text evidence="8">The sequence shown here is derived from an EMBL/GenBank/DDBJ whole genome shotgun (WGS) entry which is preliminary data.</text>
</comment>
<dbReference type="Proteomes" id="UP001403385">
    <property type="component" value="Unassembled WGS sequence"/>
</dbReference>
<dbReference type="InterPro" id="IPR005229">
    <property type="entry name" value="YicC/YloC-like"/>
</dbReference>
<gene>
    <name evidence="8" type="ORF">AAG747_08890</name>
</gene>
<comment type="cofactor">
    <cofactor evidence="1">
        <name>a divalent metal cation</name>
        <dbReference type="ChEBI" id="CHEBI:60240"/>
    </cofactor>
</comment>
<evidence type="ECO:0000313" key="8">
    <source>
        <dbReference type="EMBL" id="MEN7548024.1"/>
    </source>
</evidence>
<feature type="domain" description="Endoribonuclease YicC-like N-terminal" evidence="6">
    <location>
        <begin position="2"/>
        <end position="156"/>
    </location>
</feature>
<name>A0AAW9RTD7_9BACT</name>
<dbReference type="RefSeq" id="WP_346820806.1">
    <property type="nucleotide sequence ID" value="NZ_JBDKWZ010000004.1"/>
</dbReference>
<feature type="domain" description="Endoribonuclease YicC-like C-terminal" evidence="7">
    <location>
        <begin position="173"/>
        <end position="291"/>
    </location>
</feature>
<evidence type="ECO:0000256" key="2">
    <source>
        <dbReference type="ARBA" id="ARBA00022722"/>
    </source>
</evidence>
<dbReference type="PANTHER" id="PTHR30636:SF3">
    <property type="entry name" value="UPF0701 PROTEIN YICC"/>
    <property type="match status" value="1"/>
</dbReference>
<dbReference type="Pfam" id="PF03755">
    <property type="entry name" value="YicC-like_N"/>
    <property type="match status" value="1"/>
</dbReference>
<dbReference type="Pfam" id="PF08340">
    <property type="entry name" value="YicC-like_C"/>
    <property type="match status" value="1"/>
</dbReference>
<evidence type="ECO:0000259" key="6">
    <source>
        <dbReference type="Pfam" id="PF03755"/>
    </source>
</evidence>
<keyword evidence="9" id="KW-1185">Reference proteome</keyword>
<dbReference type="GO" id="GO:0016787">
    <property type="term" value="F:hydrolase activity"/>
    <property type="evidence" value="ECO:0007669"/>
    <property type="project" value="UniProtKB-KW"/>
</dbReference>
<dbReference type="PANTHER" id="PTHR30636">
    <property type="entry name" value="UPF0701 PROTEIN YICC"/>
    <property type="match status" value="1"/>
</dbReference>
<keyword evidence="2" id="KW-0540">Nuclease</keyword>
<evidence type="ECO:0000256" key="1">
    <source>
        <dbReference type="ARBA" id="ARBA00001968"/>
    </source>
</evidence>
<keyword evidence="3" id="KW-0255">Endonuclease</keyword>
<keyword evidence="4 8" id="KW-0378">Hydrolase</keyword>
<dbReference type="EC" id="3.1.-.-" evidence="8"/>
<sequence>MIKSMTGYGSALKETENLEVKVEIRTLNSKFLDSNVKLNGHFSDKEIEIKNLVSKELVRGKVSLLLNYASKRPELHKFKVNQAIAEQYYNELSQTADAFSLSKQDILRLMMQMPDICINDWDDAHLEEDWKVVKATILEAIKACDEFRVKEGQALKVAFEEGVQHIRELQVKVEERDPERVKKIRTKLESQVQEFSNNENFDANRFEQELIYYIEKLDISEEKVRLKNHLNYLEETLNNSRSEGKKLGFICQEIGREINTIGSKANDAEIQRLVVNMKDELEKMKEQVLNVL</sequence>
<dbReference type="NCBIfam" id="TIGR00255">
    <property type="entry name" value="YicC/YloC family endoribonuclease"/>
    <property type="match status" value="1"/>
</dbReference>
<dbReference type="AlphaFoldDB" id="A0AAW9RTD7"/>
<accession>A0AAW9RTD7</accession>
<evidence type="ECO:0000256" key="4">
    <source>
        <dbReference type="ARBA" id="ARBA00022801"/>
    </source>
</evidence>
<dbReference type="InterPro" id="IPR013551">
    <property type="entry name" value="YicC-like_C"/>
</dbReference>
<evidence type="ECO:0000256" key="5">
    <source>
        <dbReference type="ARBA" id="ARBA00035648"/>
    </source>
</evidence>
<dbReference type="InterPro" id="IPR013527">
    <property type="entry name" value="YicC-like_N"/>
</dbReference>
<protein>
    <submittedName>
        <fullName evidence="8">YicC/YloC family endoribonuclease</fullName>
        <ecNumber evidence="8">3.1.-.-</ecNumber>
    </submittedName>
</protein>
<dbReference type="GO" id="GO:0004521">
    <property type="term" value="F:RNA endonuclease activity"/>
    <property type="evidence" value="ECO:0007669"/>
    <property type="project" value="InterPro"/>
</dbReference>
<evidence type="ECO:0000259" key="7">
    <source>
        <dbReference type="Pfam" id="PF08340"/>
    </source>
</evidence>
<evidence type="ECO:0000313" key="9">
    <source>
        <dbReference type="Proteomes" id="UP001403385"/>
    </source>
</evidence>
<proteinExistence type="inferred from homology"/>
<evidence type="ECO:0000256" key="3">
    <source>
        <dbReference type="ARBA" id="ARBA00022759"/>
    </source>
</evidence>
<comment type="similarity">
    <text evidence="5">Belongs to the YicC/YloC family.</text>
</comment>
<dbReference type="EMBL" id="JBDKWZ010000004">
    <property type="protein sequence ID" value="MEN7548024.1"/>
    <property type="molecule type" value="Genomic_DNA"/>
</dbReference>
<organism evidence="8 9">
    <name type="scientific">Rapidithrix thailandica</name>
    <dbReference type="NCBI Taxonomy" id="413964"/>
    <lineage>
        <taxon>Bacteria</taxon>
        <taxon>Pseudomonadati</taxon>
        <taxon>Bacteroidota</taxon>
        <taxon>Cytophagia</taxon>
        <taxon>Cytophagales</taxon>
        <taxon>Flammeovirgaceae</taxon>
        <taxon>Rapidithrix</taxon>
    </lineage>
</organism>